<dbReference type="PRINTS" id="PR00080">
    <property type="entry name" value="SDRFAMILY"/>
</dbReference>
<keyword evidence="2" id="KW-0560">Oxidoreductase</keyword>
<protein>
    <recommendedName>
        <fullName evidence="6">Short-chain dehydrogenase</fullName>
    </recommendedName>
</protein>
<organism evidence="4 5">
    <name type="scientific">Hymenobacter psychrotolerans DSM 18569</name>
    <dbReference type="NCBI Taxonomy" id="1121959"/>
    <lineage>
        <taxon>Bacteria</taxon>
        <taxon>Pseudomonadati</taxon>
        <taxon>Bacteroidota</taxon>
        <taxon>Cytophagia</taxon>
        <taxon>Cytophagales</taxon>
        <taxon>Hymenobacteraceae</taxon>
        <taxon>Hymenobacter</taxon>
    </lineage>
</organism>
<dbReference type="PROSITE" id="PS00061">
    <property type="entry name" value="ADH_SHORT"/>
    <property type="match status" value="1"/>
</dbReference>
<dbReference type="PANTHER" id="PTHR44196:SF2">
    <property type="entry name" value="SHORT-CHAIN DEHYDROGENASE-RELATED"/>
    <property type="match status" value="1"/>
</dbReference>
<reference evidence="5" key="1">
    <citation type="submission" date="2016-11" db="EMBL/GenBank/DDBJ databases">
        <authorList>
            <person name="Varghese N."/>
            <person name="Submissions S."/>
        </authorList>
    </citation>
    <scope>NUCLEOTIDE SEQUENCE [LARGE SCALE GENOMIC DNA]</scope>
    <source>
        <strain evidence="5">DSM 18569</strain>
    </source>
</reference>
<dbReference type="InterPro" id="IPR020904">
    <property type="entry name" value="Sc_DH/Rdtase_CS"/>
</dbReference>
<evidence type="ECO:0000256" key="3">
    <source>
        <dbReference type="RuleBase" id="RU000363"/>
    </source>
</evidence>
<name>A0A1M6YF30_9BACT</name>
<accession>A0A1M6YF30</accession>
<keyword evidence="5" id="KW-1185">Reference proteome</keyword>
<dbReference type="SUPFAM" id="SSF51735">
    <property type="entry name" value="NAD(P)-binding Rossmann-fold domains"/>
    <property type="match status" value="1"/>
</dbReference>
<dbReference type="Proteomes" id="UP000183947">
    <property type="component" value="Unassembled WGS sequence"/>
</dbReference>
<dbReference type="InterPro" id="IPR036291">
    <property type="entry name" value="NAD(P)-bd_dom_sf"/>
</dbReference>
<dbReference type="Pfam" id="PF00106">
    <property type="entry name" value="adh_short"/>
    <property type="match status" value="1"/>
</dbReference>
<dbReference type="RefSeq" id="WP_073284645.1">
    <property type="nucleotide sequence ID" value="NZ_FRAS01000011.1"/>
</dbReference>
<dbReference type="OrthoDB" id="9808814at2"/>
<evidence type="ECO:0000313" key="4">
    <source>
        <dbReference type="EMBL" id="SHL16914.1"/>
    </source>
</evidence>
<dbReference type="PIRSF" id="PIRSF000126">
    <property type="entry name" value="11-beta-HSD1"/>
    <property type="match status" value="1"/>
</dbReference>
<proteinExistence type="inferred from homology"/>
<sequence length="263" mass="28550">MATNQTVLITGASSGIGFELARCFARDGYRLVLSARHDLEATDQKLKSEFSGLQTVLIPADFSTHEGPAHLYDETKRQGLQIDVLVNDAGFGEAGLFTETDLQKEIGIVHVNVMSLMYLTKVFLHDMVARNSGKIMQLGSVVSFLPNPRQAVYAATKAFVLSLSEALQQELKEQKSEVTITILCPPATETNFFHVAGAENTKVGQSDKADPKDVAEAGYKGLLSGEARVLPTFGAKMNFASSVLFPDSMLAVLMGSQMQEEKK</sequence>
<dbReference type="EMBL" id="FRAS01000011">
    <property type="protein sequence ID" value="SHL16914.1"/>
    <property type="molecule type" value="Genomic_DNA"/>
</dbReference>
<dbReference type="GO" id="GO:0016020">
    <property type="term" value="C:membrane"/>
    <property type="evidence" value="ECO:0007669"/>
    <property type="project" value="TreeGrafter"/>
</dbReference>
<evidence type="ECO:0000256" key="2">
    <source>
        <dbReference type="ARBA" id="ARBA00023002"/>
    </source>
</evidence>
<evidence type="ECO:0000256" key="1">
    <source>
        <dbReference type="ARBA" id="ARBA00006484"/>
    </source>
</evidence>
<dbReference type="PANTHER" id="PTHR44196">
    <property type="entry name" value="DEHYDROGENASE/REDUCTASE SDR FAMILY MEMBER 7B"/>
    <property type="match status" value="1"/>
</dbReference>
<dbReference type="AlphaFoldDB" id="A0A1M6YF30"/>
<evidence type="ECO:0008006" key="6">
    <source>
        <dbReference type="Google" id="ProtNLM"/>
    </source>
</evidence>
<evidence type="ECO:0000313" key="5">
    <source>
        <dbReference type="Proteomes" id="UP000183947"/>
    </source>
</evidence>
<dbReference type="GO" id="GO:0016491">
    <property type="term" value="F:oxidoreductase activity"/>
    <property type="evidence" value="ECO:0007669"/>
    <property type="project" value="UniProtKB-KW"/>
</dbReference>
<gene>
    <name evidence="4" type="ORF">SAMN02746009_02234</name>
</gene>
<dbReference type="InterPro" id="IPR002347">
    <property type="entry name" value="SDR_fam"/>
</dbReference>
<dbReference type="CDD" id="cd05233">
    <property type="entry name" value="SDR_c"/>
    <property type="match status" value="1"/>
</dbReference>
<dbReference type="Gene3D" id="3.40.50.720">
    <property type="entry name" value="NAD(P)-binding Rossmann-like Domain"/>
    <property type="match status" value="1"/>
</dbReference>
<comment type="similarity">
    <text evidence="1 3">Belongs to the short-chain dehydrogenases/reductases (SDR) family.</text>
</comment>
<dbReference type="PRINTS" id="PR00081">
    <property type="entry name" value="GDHRDH"/>
</dbReference>
<dbReference type="STRING" id="1121959.SAMN02746009_02234"/>